<gene>
    <name evidence="1" type="ORF">PXEA_LOCUS150</name>
</gene>
<comment type="caution">
    <text evidence="1">The sequence shown here is derived from an EMBL/GenBank/DDBJ whole genome shotgun (WGS) entry which is preliminary data.</text>
</comment>
<organism evidence="1 2">
    <name type="scientific">Protopolystoma xenopodis</name>
    <dbReference type="NCBI Taxonomy" id="117903"/>
    <lineage>
        <taxon>Eukaryota</taxon>
        <taxon>Metazoa</taxon>
        <taxon>Spiralia</taxon>
        <taxon>Lophotrochozoa</taxon>
        <taxon>Platyhelminthes</taxon>
        <taxon>Monogenea</taxon>
        <taxon>Polyopisthocotylea</taxon>
        <taxon>Polystomatidea</taxon>
        <taxon>Polystomatidae</taxon>
        <taxon>Protopolystoma</taxon>
    </lineage>
</organism>
<accession>A0A448W9Y4</accession>
<dbReference type="EMBL" id="CAAALY010000277">
    <property type="protein sequence ID" value="VEL06710.1"/>
    <property type="molecule type" value="Genomic_DNA"/>
</dbReference>
<dbReference type="AlphaFoldDB" id="A0A448W9Y4"/>
<evidence type="ECO:0000313" key="1">
    <source>
        <dbReference type="EMBL" id="VEL06710.1"/>
    </source>
</evidence>
<name>A0A448W9Y4_9PLAT</name>
<reference evidence="1" key="1">
    <citation type="submission" date="2018-11" db="EMBL/GenBank/DDBJ databases">
        <authorList>
            <consortium name="Pathogen Informatics"/>
        </authorList>
    </citation>
    <scope>NUCLEOTIDE SEQUENCE</scope>
</reference>
<dbReference type="Proteomes" id="UP000784294">
    <property type="component" value="Unassembled WGS sequence"/>
</dbReference>
<sequence length="169" mass="17891">MYHVHVHLCEFDNKLPTGSSSCDVVSPASSRLHQHDLHHKPTTSASCFADNNSFLSEGATLGQNTVVTSSSTSFTNITCTSGVLDSLPLMTEDAIGSKALTNKSKTQSPLLISGISPITGSIMLVSNVSAPDKTQSESGQNESIKLGLGWKSTTSVHKLLDRGESEKSE</sequence>
<protein>
    <submittedName>
        <fullName evidence="1">Uncharacterized protein</fullName>
    </submittedName>
</protein>
<proteinExistence type="predicted"/>
<keyword evidence="2" id="KW-1185">Reference proteome</keyword>
<evidence type="ECO:0000313" key="2">
    <source>
        <dbReference type="Proteomes" id="UP000784294"/>
    </source>
</evidence>